<sequence>MLMHYLLMPIDAVDNILQDWVSGTRNLQEASGLKHVPNE</sequence>
<evidence type="ECO:0000313" key="2">
    <source>
        <dbReference type="Proteomes" id="UP000002949"/>
    </source>
</evidence>
<reference evidence="1 2" key="1">
    <citation type="journal article" date="2012" name="J. Bacteriol.">
        <title>Draft Genome Sequence of Plant Growth-Promoting Rhizobium Mesorhizobium amorphae, Isolated from Zinc-Lead Mine Tailings.</title>
        <authorList>
            <person name="Hao X."/>
            <person name="Lin Y."/>
            <person name="Johnstone L."/>
            <person name="Baltrus D.A."/>
            <person name="Miller S.J."/>
            <person name="Wei G."/>
            <person name="Rensing C."/>
        </authorList>
    </citation>
    <scope>NUCLEOTIDE SEQUENCE [LARGE SCALE GENOMIC DNA]</scope>
    <source>
        <strain evidence="1 2">CCNWGS0123</strain>
    </source>
</reference>
<gene>
    <name evidence="1" type="ORF">MEA186_20177</name>
</gene>
<keyword evidence="2" id="KW-1185">Reference proteome</keyword>
<evidence type="ECO:0000313" key="1">
    <source>
        <dbReference type="EMBL" id="EHH10295.1"/>
    </source>
</evidence>
<dbReference type="EMBL" id="AGSN01000130">
    <property type="protein sequence ID" value="EHH10295.1"/>
    <property type="molecule type" value="Genomic_DNA"/>
</dbReference>
<proteinExistence type="predicted"/>
<accession>G6YDJ5</accession>
<protein>
    <submittedName>
        <fullName evidence="1">Uncharacterized protein</fullName>
    </submittedName>
</protein>
<dbReference type="AlphaFoldDB" id="G6YDJ5"/>
<dbReference type="Proteomes" id="UP000002949">
    <property type="component" value="Unassembled WGS sequence"/>
</dbReference>
<organism evidence="1 2">
    <name type="scientific">Mesorhizobium amorphae CCNWGS0123</name>
    <dbReference type="NCBI Taxonomy" id="1082933"/>
    <lineage>
        <taxon>Bacteria</taxon>
        <taxon>Pseudomonadati</taxon>
        <taxon>Pseudomonadota</taxon>
        <taxon>Alphaproteobacteria</taxon>
        <taxon>Hyphomicrobiales</taxon>
        <taxon>Phyllobacteriaceae</taxon>
        <taxon>Mesorhizobium</taxon>
    </lineage>
</organism>
<name>G6YDJ5_9HYPH</name>